<protein>
    <submittedName>
        <fullName evidence="3">Xanthine and CO dehydrogenases maturation factor XdhC/CoxF family</fullName>
    </submittedName>
</protein>
<proteinExistence type="predicted"/>
<dbReference type="Proteomes" id="UP000032309">
    <property type="component" value="Unassembled WGS sequence"/>
</dbReference>
<name>A0ABQ0JXL8_9BACT</name>
<dbReference type="EMBL" id="BAFN01000001">
    <property type="protein sequence ID" value="GAN33224.1"/>
    <property type="molecule type" value="Genomic_DNA"/>
</dbReference>
<feature type="domain" description="XdhC- CoxI" evidence="1">
    <location>
        <begin position="123"/>
        <end position="168"/>
    </location>
</feature>
<dbReference type="PANTHER" id="PTHR30388">
    <property type="entry name" value="ALDEHYDE OXIDOREDUCTASE MOLYBDENUM COFACTOR ASSEMBLY PROTEIN"/>
    <property type="match status" value="1"/>
</dbReference>
<comment type="caution">
    <text evidence="3">The sequence shown here is derived from an EMBL/GenBank/DDBJ whole genome shotgun (WGS) entry which is preliminary data.</text>
</comment>
<dbReference type="RefSeq" id="WP_052563291.1">
    <property type="nucleotide sequence ID" value="NZ_BAFN01000001.1"/>
</dbReference>
<dbReference type="Gene3D" id="3.40.50.720">
    <property type="entry name" value="NAD(P)-binding Rossmann-like Domain"/>
    <property type="match status" value="1"/>
</dbReference>
<reference evidence="4" key="1">
    <citation type="journal article" date="2015" name="Genome Announc.">
        <title>Draft Genome Sequence of an Anaerobic Ammonium-Oxidizing Bacterium, "Candidatus Brocadia sinica".</title>
        <authorList>
            <person name="Oshiki M."/>
            <person name="Shinyako-Hata K."/>
            <person name="Satoh H."/>
            <person name="Okabe S."/>
        </authorList>
    </citation>
    <scope>NUCLEOTIDE SEQUENCE [LARGE SCALE GENOMIC DNA]</scope>
    <source>
        <strain evidence="4">JPN1</strain>
    </source>
</reference>
<dbReference type="InterPro" id="IPR003777">
    <property type="entry name" value="XdhC_CoxI"/>
</dbReference>
<evidence type="ECO:0000313" key="3">
    <source>
        <dbReference type="EMBL" id="GAN33224.1"/>
    </source>
</evidence>
<gene>
    <name evidence="3" type="ORF">BROSI_A1741</name>
</gene>
<evidence type="ECO:0000313" key="4">
    <source>
        <dbReference type="Proteomes" id="UP000032309"/>
    </source>
</evidence>
<evidence type="ECO:0000259" key="2">
    <source>
        <dbReference type="Pfam" id="PF13478"/>
    </source>
</evidence>
<feature type="domain" description="XdhC Rossmann" evidence="2">
    <location>
        <begin position="201"/>
        <end position="343"/>
    </location>
</feature>
<sequence length="375" mass="40725">MKEVIEEALGLMEKGEPCVLATVIHTKGSTPQKAGAKLLIRKDGSCAGTLGGGCVEGEIWSVAKQLLSTQGDPLYRKYDLNEAFTARDGLVCGGTMFFFIDPLASTGNFQSFATEIVRAYRGEMPAALATVVNSPTGRPKLGSKLLIREDGTVQGSFDNRKLELETIAIGKILAIHGGSRHFKTADDTEIFLEGFTSPPTLILIGGGHVNQAVSKLASLLGFRMYVIDDRVEFADKERFPEAETLVISDYSRGLENVSVNSNTYIVVATRGHRYDDLALAAAIRTQARYIGLLGSRRKTIEIYKNLLKEKVPPERLRGVYAPIGLNIGAITPEELAVSIMAEIIMVRNGGDGMSMKMNTANLDTLMKHEDPDQAL</sequence>
<evidence type="ECO:0000259" key="1">
    <source>
        <dbReference type="Pfam" id="PF02625"/>
    </source>
</evidence>
<feature type="domain" description="XdhC- CoxI" evidence="1">
    <location>
        <begin position="12"/>
        <end position="73"/>
    </location>
</feature>
<dbReference type="InterPro" id="IPR052698">
    <property type="entry name" value="MoCofactor_Util/Proc"/>
</dbReference>
<organism evidence="3 4">
    <name type="scientific">Candidatus Brocadia sinica JPN1</name>
    <dbReference type="NCBI Taxonomy" id="1197129"/>
    <lineage>
        <taxon>Bacteria</taxon>
        <taxon>Pseudomonadati</taxon>
        <taxon>Planctomycetota</taxon>
        <taxon>Candidatus Brocadiia</taxon>
        <taxon>Candidatus Brocadiales</taxon>
        <taxon>Candidatus Brocadiaceae</taxon>
        <taxon>Candidatus Brocadia</taxon>
    </lineage>
</organism>
<dbReference type="InterPro" id="IPR027051">
    <property type="entry name" value="XdhC_Rossmann_dom"/>
</dbReference>
<dbReference type="Pfam" id="PF02625">
    <property type="entry name" value="XdhC_CoxI"/>
    <property type="match status" value="2"/>
</dbReference>
<accession>A0ABQ0JXL8</accession>
<dbReference type="PANTHER" id="PTHR30388:SF6">
    <property type="entry name" value="XANTHINE DEHYDROGENASE SUBUNIT A-RELATED"/>
    <property type="match status" value="1"/>
</dbReference>
<keyword evidence="4" id="KW-1185">Reference proteome</keyword>
<dbReference type="Pfam" id="PF13478">
    <property type="entry name" value="XdhC_C"/>
    <property type="match status" value="1"/>
</dbReference>